<protein>
    <submittedName>
        <fullName evidence="4">ATP-binding cassette sub- A member 3</fullName>
    </submittedName>
</protein>
<evidence type="ECO:0000256" key="1">
    <source>
        <dbReference type="ARBA" id="ARBA00022448"/>
    </source>
</evidence>
<dbReference type="Proteomes" id="UP000553632">
    <property type="component" value="Unassembled WGS sequence"/>
</dbReference>
<keyword evidence="4" id="KW-0067">ATP-binding</keyword>
<dbReference type="Pfam" id="PF13304">
    <property type="entry name" value="AAA_21"/>
    <property type="match status" value="1"/>
</dbReference>
<dbReference type="InterPro" id="IPR026082">
    <property type="entry name" value="ABCA"/>
</dbReference>
<evidence type="ECO:0000259" key="3">
    <source>
        <dbReference type="Pfam" id="PF13304"/>
    </source>
</evidence>
<keyword evidence="4" id="KW-0547">Nucleotide-binding</keyword>
<evidence type="ECO:0000256" key="2">
    <source>
        <dbReference type="ARBA" id="ARBA00022737"/>
    </source>
</evidence>
<feature type="domain" description="ATPase AAA-type core" evidence="3">
    <location>
        <begin position="9"/>
        <end position="72"/>
    </location>
</feature>
<dbReference type="GO" id="GO:0005524">
    <property type="term" value="F:ATP binding"/>
    <property type="evidence" value="ECO:0007669"/>
    <property type="project" value="UniProtKB-KW"/>
</dbReference>
<dbReference type="EMBL" id="JABANO010031087">
    <property type="protein sequence ID" value="KAF4710814.1"/>
    <property type="molecule type" value="Genomic_DNA"/>
</dbReference>
<gene>
    <name evidence="4" type="primary">ABCA3</name>
    <name evidence="4" type="ORF">FOZ63_016403</name>
</gene>
<accession>A0A7J6QQH6</accession>
<comment type="caution">
    <text evidence="4">The sequence shown here is derived from an EMBL/GenBank/DDBJ whole genome shotgun (WGS) entry which is preliminary data.</text>
</comment>
<dbReference type="SUPFAM" id="SSF52540">
    <property type="entry name" value="P-loop containing nucleoside triphosphate hydrolases"/>
    <property type="match status" value="1"/>
</dbReference>
<dbReference type="OMA" id="REEYHCG"/>
<proteinExistence type="predicted"/>
<dbReference type="Gene3D" id="3.40.50.300">
    <property type="entry name" value="P-loop containing nucleotide triphosphate hydrolases"/>
    <property type="match status" value="1"/>
</dbReference>
<dbReference type="GO" id="GO:0140359">
    <property type="term" value="F:ABC-type transporter activity"/>
    <property type="evidence" value="ECO:0007669"/>
    <property type="project" value="InterPro"/>
</dbReference>
<dbReference type="InterPro" id="IPR027417">
    <property type="entry name" value="P-loop_NTPase"/>
</dbReference>
<dbReference type="GO" id="GO:0016020">
    <property type="term" value="C:membrane"/>
    <property type="evidence" value="ECO:0007669"/>
    <property type="project" value="InterPro"/>
</dbReference>
<dbReference type="PANTHER" id="PTHR19229">
    <property type="entry name" value="ATP-BINDING CASSETTE TRANSPORTER SUBFAMILY A ABCA"/>
    <property type="match status" value="1"/>
</dbReference>
<organism evidence="4 5">
    <name type="scientific">Perkinsus olseni</name>
    <name type="common">Perkinsus atlanticus</name>
    <dbReference type="NCBI Taxonomy" id="32597"/>
    <lineage>
        <taxon>Eukaryota</taxon>
        <taxon>Sar</taxon>
        <taxon>Alveolata</taxon>
        <taxon>Perkinsozoa</taxon>
        <taxon>Perkinsea</taxon>
        <taxon>Perkinsida</taxon>
        <taxon>Perkinsidae</taxon>
        <taxon>Perkinsus</taxon>
    </lineage>
</organism>
<feature type="non-terminal residue" evidence="4">
    <location>
        <position position="1"/>
    </location>
</feature>
<sequence>DLNLDEQWEVRAGNLSGGQRRCLSVMLAFAGGPELVVLDEPSTGLDESARRKLSQAILGARNPSRAILVSTHYMDEAEYIADEVVLLDDGQLIAKGSVPELTSSLDSSLVLRVIFRPNADPSQCITLLARKLAANGIHSQLCGTAGRSASIGLRRESSIKEQDKALRTVEDSLDELQIETFSVSTVNLGHFFDW</sequence>
<feature type="non-terminal residue" evidence="4">
    <location>
        <position position="194"/>
    </location>
</feature>
<dbReference type="GO" id="GO:0005319">
    <property type="term" value="F:lipid transporter activity"/>
    <property type="evidence" value="ECO:0007669"/>
    <property type="project" value="TreeGrafter"/>
</dbReference>
<dbReference type="AlphaFoldDB" id="A0A7J6QQH6"/>
<dbReference type="PANTHER" id="PTHR19229:SF36">
    <property type="entry name" value="ATP-BINDING CASSETTE SUB-FAMILY A MEMBER 2"/>
    <property type="match status" value="1"/>
</dbReference>
<dbReference type="InterPro" id="IPR003959">
    <property type="entry name" value="ATPase_AAA_core"/>
</dbReference>
<keyword evidence="1" id="KW-0813">Transport</keyword>
<keyword evidence="2" id="KW-0677">Repeat</keyword>
<evidence type="ECO:0000313" key="5">
    <source>
        <dbReference type="Proteomes" id="UP000553632"/>
    </source>
</evidence>
<reference evidence="4 5" key="1">
    <citation type="submission" date="2020-04" db="EMBL/GenBank/DDBJ databases">
        <title>Perkinsus olseni comparative genomics.</title>
        <authorList>
            <person name="Bogema D.R."/>
        </authorList>
    </citation>
    <scope>NUCLEOTIDE SEQUENCE [LARGE SCALE GENOMIC DNA]</scope>
    <source>
        <strain evidence="4 5">ATCC PRA-207</strain>
    </source>
</reference>
<evidence type="ECO:0000313" key="4">
    <source>
        <dbReference type="EMBL" id="KAF4710814.1"/>
    </source>
</evidence>
<keyword evidence="5" id="KW-1185">Reference proteome</keyword>
<name>A0A7J6QQH6_PEROL</name>